<dbReference type="RefSeq" id="WP_007118605.1">
    <property type="nucleotide sequence ID" value="NZ_ABID01000001.1"/>
</dbReference>
<evidence type="ECO:0000313" key="1">
    <source>
        <dbReference type="EMBL" id="EDQ06536.1"/>
    </source>
</evidence>
<evidence type="ECO:0000313" key="2">
    <source>
        <dbReference type="Proteomes" id="UP000003257"/>
    </source>
</evidence>
<protein>
    <recommendedName>
        <fullName evidence="3">Uracil-DNA glycosylase-like domain-containing protein</fullName>
    </recommendedName>
</protein>
<accession>A0ABM9XAI0</accession>
<evidence type="ECO:0008006" key="3">
    <source>
        <dbReference type="Google" id="ProtNLM"/>
    </source>
</evidence>
<name>A0ABM9XAI0_9RHOB</name>
<organism evidence="1 2">
    <name type="scientific">Sulfitobacter indolifex HEL-45</name>
    <dbReference type="NCBI Taxonomy" id="391624"/>
    <lineage>
        <taxon>Bacteria</taxon>
        <taxon>Pseudomonadati</taxon>
        <taxon>Pseudomonadota</taxon>
        <taxon>Alphaproteobacteria</taxon>
        <taxon>Rhodobacterales</taxon>
        <taxon>Roseobacteraceae</taxon>
        <taxon>Sulfitobacter</taxon>
    </lineage>
</organism>
<dbReference type="Proteomes" id="UP000003257">
    <property type="component" value="Unassembled WGS sequence"/>
</dbReference>
<keyword evidence="2" id="KW-1185">Reference proteome</keyword>
<comment type="caution">
    <text evidence="1">The sequence shown here is derived from an EMBL/GenBank/DDBJ whole genome shotgun (WGS) entry which is preliminary data.</text>
</comment>
<gene>
    <name evidence="1" type="ORF">OIHEL45_06960</name>
</gene>
<sequence>MNSYVETYNNVIRDAKNLPPEIVENITVPEAIYAPPEYLASPIRVLFAGAEAYGGGQSLSDAEINKTANDRLNWKECFFQKRVVGKKYSTPFWRQFDWIAEGLGLIGREAIAYSNVCRVQRIEEVNGSYSLSAGKPLYADNFGTTRLEVGRWQSPLVELEWVTLKPDVVVVSAIDGHQWLSKTFPDLVRRDVSIGNFRVQIWDNLPVPTIGIRHPGKGRWQASDEIQPKVIQLIERLIETS</sequence>
<reference evidence="1 2" key="1">
    <citation type="submission" date="2007-11" db="EMBL/GenBank/DDBJ databases">
        <authorList>
            <person name="Wagner-Dobler I."/>
            <person name="Ferriera S."/>
            <person name="Johnson J."/>
            <person name="Kravitz S."/>
            <person name="Beeson K."/>
            <person name="Sutton G."/>
            <person name="Rogers Y.-H."/>
            <person name="Friedman R."/>
            <person name="Frazier M."/>
            <person name="Venter J.C."/>
        </authorList>
    </citation>
    <scope>NUCLEOTIDE SEQUENCE [LARGE SCALE GENOMIC DNA]</scope>
    <source>
        <strain evidence="1 2">HEL-45</strain>
    </source>
</reference>
<proteinExistence type="predicted"/>
<dbReference type="EMBL" id="ABID01000001">
    <property type="protein sequence ID" value="EDQ06536.1"/>
    <property type="molecule type" value="Genomic_DNA"/>
</dbReference>